<feature type="transmembrane region" description="Helical" evidence="7">
    <location>
        <begin position="7"/>
        <end position="26"/>
    </location>
</feature>
<feature type="transmembrane region" description="Helical" evidence="7">
    <location>
        <begin position="38"/>
        <end position="55"/>
    </location>
</feature>
<protein>
    <recommendedName>
        <fullName evidence="10">Lysylphosphatidylglycerol synthetase/UPF0104</fullName>
    </recommendedName>
</protein>
<evidence type="ECO:0000256" key="6">
    <source>
        <dbReference type="ARBA" id="ARBA00023136"/>
    </source>
</evidence>
<dbReference type="OrthoDB" id="351177at2157"/>
<comment type="similarity">
    <text evidence="2">Belongs to the UPF0104 family.</text>
</comment>
<dbReference type="AlphaFoldDB" id="B8GKL1"/>
<dbReference type="NCBIfam" id="TIGR00374">
    <property type="entry name" value="flippase-like domain"/>
    <property type="match status" value="2"/>
</dbReference>
<gene>
    <name evidence="8" type="ordered locus">Mpal_0521</name>
</gene>
<keyword evidence="3" id="KW-1003">Cell membrane</keyword>
<dbReference type="PANTHER" id="PTHR39087:SF2">
    <property type="entry name" value="UPF0104 MEMBRANE PROTEIN MJ1595"/>
    <property type="match status" value="1"/>
</dbReference>
<keyword evidence="5 7" id="KW-1133">Transmembrane helix</keyword>
<dbReference type="Pfam" id="PF03706">
    <property type="entry name" value="LPG_synthase_TM"/>
    <property type="match status" value="1"/>
</dbReference>
<dbReference type="GeneID" id="7271937"/>
<dbReference type="PANTHER" id="PTHR39087">
    <property type="entry name" value="UPF0104 MEMBRANE PROTEIN MJ1595"/>
    <property type="match status" value="1"/>
</dbReference>
<evidence type="ECO:0008006" key="10">
    <source>
        <dbReference type="Google" id="ProtNLM"/>
    </source>
</evidence>
<dbReference type="Proteomes" id="UP000002457">
    <property type="component" value="Chromosome"/>
</dbReference>
<evidence type="ECO:0000313" key="9">
    <source>
        <dbReference type="Proteomes" id="UP000002457"/>
    </source>
</evidence>
<keyword evidence="4 7" id="KW-0812">Transmembrane</keyword>
<reference evidence="8 9" key="1">
    <citation type="journal article" date="2015" name="Genome Announc.">
        <title>Complete Genome Sequence of Methanosphaerula palustris E1-9CT, a Hydrogenotrophic Methanogen Isolated from a Minerotrophic Fen Peatland.</title>
        <authorList>
            <person name="Cadillo-Quiroz H."/>
            <person name="Browne P."/>
            <person name="Kyrpides N."/>
            <person name="Woyke T."/>
            <person name="Goodwin L."/>
            <person name="Detter C."/>
            <person name="Yavitt J.B."/>
            <person name="Zinder S.H."/>
        </authorList>
    </citation>
    <scope>NUCLEOTIDE SEQUENCE [LARGE SCALE GENOMIC DNA]</scope>
    <source>
        <strain evidence="9">ATCC BAA-1556 / DSM 19958 / E1-9c</strain>
    </source>
</reference>
<evidence type="ECO:0000256" key="2">
    <source>
        <dbReference type="ARBA" id="ARBA00011061"/>
    </source>
</evidence>
<feature type="transmembrane region" description="Helical" evidence="7">
    <location>
        <begin position="257"/>
        <end position="280"/>
    </location>
</feature>
<feature type="transmembrane region" description="Helical" evidence="7">
    <location>
        <begin position="229"/>
        <end position="245"/>
    </location>
</feature>
<name>B8GKL1_METPE</name>
<proteinExistence type="inferred from homology"/>
<evidence type="ECO:0000313" key="8">
    <source>
        <dbReference type="EMBL" id="ACL15894.1"/>
    </source>
</evidence>
<sequence length="325" mass="35378" precursor="true">MYRKISAVVIPTLLAAGILGFMLYSVRADLSVAIANSIPAYIAVAVLICVAAWWLRGFRYRSILQGLSIKPTLTFATANIFISQTVNLVIPFRLGDFVRVFLLKHEHSTTYSQGISSILVERIFDVVTVALLGLISVLFLLNVPEWFYTLIVIPLVAGVIFFALLIVAGRFQTKNRYIGMVLTMLDEVRRVSLNLRSLLVLGVSSIVIWILDAMVCMAVVLMFEQPLDPIVVILAVVIGNLIKTVPVTPGGMGIYEAAVAGVFVTLGGMPLATATLIAVIDHLIKNLITGIGGAISIYLCGDWVMPVIWRVFQKKVVEGESIGGD</sequence>
<feature type="transmembrane region" description="Helical" evidence="7">
    <location>
        <begin position="286"/>
        <end position="305"/>
    </location>
</feature>
<evidence type="ECO:0000256" key="7">
    <source>
        <dbReference type="SAM" id="Phobius"/>
    </source>
</evidence>
<organism evidence="8 9">
    <name type="scientific">Methanosphaerula palustris (strain ATCC BAA-1556 / DSM 19958 / E1-9c)</name>
    <dbReference type="NCBI Taxonomy" id="521011"/>
    <lineage>
        <taxon>Archaea</taxon>
        <taxon>Methanobacteriati</taxon>
        <taxon>Methanobacteriota</taxon>
        <taxon>Stenosarchaea group</taxon>
        <taxon>Methanomicrobia</taxon>
        <taxon>Methanomicrobiales</taxon>
        <taxon>Methanoregulaceae</taxon>
        <taxon>Methanosphaerula</taxon>
    </lineage>
</organism>
<dbReference type="EMBL" id="CP001338">
    <property type="protein sequence ID" value="ACL15894.1"/>
    <property type="molecule type" value="Genomic_DNA"/>
</dbReference>
<dbReference type="RefSeq" id="WP_012617213.1">
    <property type="nucleotide sequence ID" value="NC_011832.1"/>
</dbReference>
<evidence type="ECO:0000256" key="4">
    <source>
        <dbReference type="ARBA" id="ARBA00022692"/>
    </source>
</evidence>
<evidence type="ECO:0000256" key="1">
    <source>
        <dbReference type="ARBA" id="ARBA00004651"/>
    </source>
</evidence>
<feature type="transmembrane region" description="Helical" evidence="7">
    <location>
        <begin position="147"/>
        <end position="168"/>
    </location>
</feature>
<dbReference type="KEGG" id="mpl:Mpal_0521"/>
<keyword evidence="9" id="KW-1185">Reference proteome</keyword>
<feature type="transmembrane region" description="Helical" evidence="7">
    <location>
        <begin position="198"/>
        <end position="223"/>
    </location>
</feature>
<dbReference type="STRING" id="521011.Mpal_0521"/>
<dbReference type="HOGENOM" id="CLU_048072_3_0_2"/>
<accession>B8GKL1</accession>
<evidence type="ECO:0000256" key="3">
    <source>
        <dbReference type="ARBA" id="ARBA00022475"/>
    </source>
</evidence>
<dbReference type="GO" id="GO:0005886">
    <property type="term" value="C:plasma membrane"/>
    <property type="evidence" value="ECO:0007669"/>
    <property type="project" value="UniProtKB-SubCell"/>
</dbReference>
<feature type="transmembrane region" description="Helical" evidence="7">
    <location>
        <begin position="123"/>
        <end position="141"/>
    </location>
</feature>
<comment type="subcellular location">
    <subcellularLocation>
        <location evidence="1">Cell membrane</location>
        <topology evidence="1">Multi-pass membrane protein</topology>
    </subcellularLocation>
</comment>
<dbReference type="InterPro" id="IPR022791">
    <property type="entry name" value="L-PG_synthase/AglD"/>
</dbReference>
<evidence type="ECO:0000256" key="5">
    <source>
        <dbReference type="ARBA" id="ARBA00022989"/>
    </source>
</evidence>
<keyword evidence="6 7" id="KW-0472">Membrane</keyword>
<dbReference type="eggNOG" id="arCOG00897">
    <property type="taxonomic scope" value="Archaea"/>
</dbReference>